<organism evidence="1">
    <name type="scientific">Fervidicoccus fontis</name>
    <dbReference type="NCBI Taxonomy" id="683846"/>
    <lineage>
        <taxon>Archaea</taxon>
        <taxon>Thermoproteota</taxon>
        <taxon>Thermoprotei</taxon>
        <taxon>Fervidicoccales</taxon>
        <taxon>Fervidicoccaceae</taxon>
        <taxon>Fervidicoccus</taxon>
    </lineage>
</organism>
<proteinExistence type="predicted"/>
<name>A0A7C1E2H7_9CREN</name>
<comment type="caution">
    <text evidence="1">The sequence shown here is derived from an EMBL/GenBank/DDBJ whole genome shotgun (WGS) entry which is preliminary data.</text>
</comment>
<protein>
    <submittedName>
        <fullName evidence="1">Uncharacterized protein</fullName>
    </submittedName>
</protein>
<reference evidence="1" key="1">
    <citation type="journal article" date="2020" name="mSystems">
        <title>Genome- and Community-Level Interaction Insights into Carbon Utilization and Element Cycling Functions of Hydrothermarchaeota in Hydrothermal Sediment.</title>
        <authorList>
            <person name="Zhou Z."/>
            <person name="Liu Y."/>
            <person name="Xu W."/>
            <person name="Pan J."/>
            <person name="Luo Z.H."/>
            <person name="Li M."/>
        </authorList>
    </citation>
    <scope>NUCLEOTIDE SEQUENCE [LARGE SCALE GENOMIC DNA]</scope>
    <source>
        <strain evidence="1">SpSt-123</strain>
    </source>
</reference>
<dbReference type="AlphaFoldDB" id="A0A7C1E2H7"/>
<accession>A0A7C1E2H7</accession>
<gene>
    <name evidence="1" type="ORF">ENO04_02815</name>
</gene>
<evidence type="ECO:0000313" key="1">
    <source>
        <dbReference type="EMBL" id="HDS10542.1"/>
    </source>
</evidence>
<sequence>MNKTKVLSLILMLLLLIPIAPSVTHAQSTYLLVNGVQPSQATVDLSTELTLTWTGSANVNVKVTAQEIAKSIPITLIPNTPVTIYLNYSSTPGVNTNTTVAPLTFLLNQPVTFLIEVRDAATNALLEGYVVKMASYAPVLTADKYVKVGTTGPINIKLTDEDLNDNAGLSDSFGAPVFAGQPLRVSMGQGVFEVLVNGQTAIANKTGYLIFSEDTSNEGNFTLSFDLSLIQATLKAGDVITFRYTDYYSGKVAEATTQVVTEVPMQVTLDRTVYPMPNGAKFNVTVQVSDPATVDLNKFWLAVIRWDGSAEINLSSADAFASTPSDSGKVYTLKFTIDLSSVPGIAVYNFTGATIKAFYNGTSATATIQPSTATLTINATSVSMGDVVAITLVEPDANLDSTINDTVTVNLGTTPITLTETGPNTGVFVGTITVDNNLVSPDTLPKTFTITYTDNYSAMTSVNVARPVTRTVSFTVQAHTAQVFFGDVKGNQISSTGPYSLIYVYFKDPDYIFNSTLNFPSGQEIYIRSTTGDEEKISTLTQSATDKSLFYATIRISLAGANVTPNNGVLEVTVPDTVIMRAVDPASASGGPATFLVYLAVRAWDGTIRVEPAKPFYIDNDDVWIYVEDPDANIDSSRLDTVEVTITTSSDPIGTKLTLVETGPATGVFKAPYLISKSNYPPFLKDGDKIYITYYDKLSSSGKPLAVTKELQFGFITATPIKPGAPAAVKFLDITGNVVAPKVGQPTLIQIPVSNADTTRSVTTDVIIVFYDANNVPVGLAYGRITLGAGASGTAIVGWLPNLAGTFTAKVFFWDLANKLPLSEQPLLLTVTVQ</sequence>
<dbReference type="EMBL" id="DSDY01000094">
    <property type="protein sequence ID" value="HDS10542.1"/>
    <property type="molecule type" value="Genomic_DNA"/>
</dbReference>